<dbReference type="SUPFAM" id="SSF81324">
    <property type="entry name" value="Voltage-gated potassium channels"/>
    <property type="match status" value="1"/>
</dbReference>
<dbReference type="GO" id="GO:0008076">
    <property type="term" value="C:voltage-gated potassium channel complex"/>
    <property type="evidence" value="ECO:0007669"/>
    <property type="project" value="InterPro"/>
</dbReference>
<dbReference type="InterPro" id="IPR005821">
    <property type="entry name" value="Ion_trans_dom"/>
</dbReference>
<evidence type="ECO:0000256" key="11">
    <source>
        <dbReference type="ARBA" id="ARBA00023303"/>
    </source>
</evidence>
<feature type="transmembrane region" description="Helical" evidence="13">
    <location>
        <begin position="100"/>
        <end position="119"/>
    </location>
</feature>
<feature type="domain" description="Ion transport" evidence="14">
    <location>
        <begin position="28"/>
        <end position="252"/>
    </location>
</feature>
<keyword evidence="4 13" id="KW-0812">Transmembrane</keyword>
<evidence type="ECO:0000256" key="9">
    <source>
        <dbReference type="ARBA" id="ARBA00023065"/>
    </source>
</evidence>
<evidence type="ECO:0000256" key="3">
    <source>
        <dbReference type="ARBA" id="ARBA00022538"/>
    </source>
</evidence>
<comment type="subcellular location">
    <subcellularLocation>
        <location evidence="1">Membrane</location>
        <topology evidence="1">Multi-pass membrane protein</topology>
    </subcellularLocation>
</comment>
<keyword evidence="5" id="KW-0631">Potassium channel</keyword>
<evidence type="ECO:0000256" key="10">
    <source>
        <dbReference type="ARBA" id="ARBA00023136"/>
    </source>
</evidence>
<protein>
    <recommendedName>
        <fullName evidence="14">Ion transport domain-containing protein</fullName>
    </recommendedName>
</protein>
<evidence type="ECO:0000256" key="7">
    <source>
        <dbReference type="ARBA" id="ARBA00022958"/>
    </source>
</evidence>
<dbReference type="PRINTS" id="PR00169">
    <property type="entry name" value="KCHANNEL"/>
</dbReference>
<proteinExistence type="predicted"/>
<keyword evidence="16" id="KW-1185">Reference proteome</keyword>
<feature type="transmembrane region" description="Helical" evidence="13">
    <location>
        <begin position="229"/>
        <end position="253"/>
    </location>
</feature>
<keyword evidence="6" id="KW-0851">Voltage-gated channel</keyword>
<evidence type="ECO:0000256" key="5">
    <source>
        <dbReference type="ARBA" id="ARBA00022826"/>
    </source>
</evidence>
<name>A0AAV2ZGX1_9STRA</name>
<dbReference type="Gene3D" id="1.20.120.350">
    <property type="entry name" value="Voltage-gated potassium channels. Chain C"/>
    <property type="match status" value="1"/>
</dbReference>
<dbReference type="PANTHER" id="PTHR11537">
    <property type="entry name" value="VOLTAGE-GATED POTASSIUM CHANNEL"/>
    <property type="match status" value="1"/>
</dbReference>
<dbReference type="InterPro" id="IPR027359">
    <property type="entry name" value="Volt_channel_dom_sf"/>
</dbReference>
<evidence type="ECO:0000256" key="1">
    <source>
        <dbReference type="ARBA" id="ARBA00004141"/>
    </source>
</evidence>
<organism evidence="15 16">
    <name type="scientific">Lagenidium giganteum</name>
    <dbReference type="NCBI Taxonomy" id="4803"/>
    <lineage>
        <taxon>Eukaryota</taxon>
        <taxon>Sar</taxon>
        <taxon>Stramenopiles</taxon>
        <taxon>Oomycota</taxon>
        <taxon>Peronosporomycetes</taxon>
        <taxon>Pythiales</taxon>
        <taxon>Pythiaceae</taxon>
    </lineage>
</organism>
<keyword evidence="2" id="KW-0813">Transport</keyword>
<keyword evidence="10 13" id="KW-0472">Membrane</keyword>
<dbReference type="Gene3D" id="1.10.287.70">
    <property type="match status" value="1"/>
</dbReference>
<evidence type="ECO:0000256" key="8">
    <source>
        <dbReference type="ARBA" id="ARBA00022989"/>
    </source>
</evidence>
<evidence type="ECO:0000259" key="14">
    <source>
        <dbReference type="Pfam" id="PF00520"/>
    </source>
</evidence>
<keyword evidence="7" id="KW-0630">Potassium</keyword>
<dbReference type="PANTHER" id="PTHR11537:SF254">
    <property type="entry name" value="POTASSIUM VOLTAGE-GATED CHANNEL PROTEIN SHAB"/>
    <property type="match status" value="1"/>
</dbReference>
<dbReference type="EMBL" id="DAKRPA010000018">
    <property type="protein sequence ID" value="DBA03500.1"/>
    <property type="molecule type" value="Genomic_DNA"/>
</dbReference>
<evidence type="ECO:0000313" key="16">
    <source>
        <dbReference type="Proteomes" id="UP001146120"/>
    </source>
</evidence>
<comment type="caution">
    <text evidence="15">The sequence shown here is derived from an EMBL/GenBank/DDBJ whole genome shotgun (WGS) entry which is preliminary data.</text>
</comment>
<evidence type="ECO:0000256" key="6">
    <source>
        <dbReference type="ARBA" id="ARBA00022882"/>
    </source>
</evidence>
<keyword evidence="11" id="KW-0407">Ion channel</keyword>
<dbReference type="GO" id="GO:0001508">
    <property type="term" value="P:action potential"/>
    <property type="evidence" value="ECO:0007669"/>
    <property type="project" value="TreeGrafter"/>
</dbReference>
<dbReference type="Pfam" id="PF00520">
    <property type="entry name" value="Ion_trans"/>
    <property type="match status" value="1"/>
</dbReference>
<dbReference type="FunFam" id="1.10.287.70:FF:000243">
    <property type="entry name" value="Voltage-gated potassium channel"/>
    <property type="match status" value="1"/>
</dbReference>
<evidence type="ECO:0000256" key="13">
    <source>
        <dbReference type="SAM" id="Phobius"/>
    </source>
</evidence>
<reference evidence="15" key="2">
    <citation type="journal article" date="2023" name="Microbiol Resour">
        <title>Decontamination and Annotation of the Draft Genome Sequence of the Oomycete Lagenidium giganteum ARSEF 373.</title>
        <authorList>
            <person name="Morgan W.R."/>
            <person name="Tartar A."/>
        </authorList>
    </citation>
    <scope>NUCLEOTIDE SEQUENCE</scope>
    <source>
        <strain evidence="15">ARSEF 373</strain>
    </source>
</reference>
<gene>
    <name evidence="15" type="ORF">N0F65_011401</name>
</gene>
<evidence type="ECO:0000256" key="12">
    <source>
        <dbReference type="SAM" id="MobiDB-lite"/>
    </source>
</evidence>
<accession>A0AAV2ZGX1</accession>
<dbReference type="GO" id="GO:0005249">
    <property type="term" value="F:voltage-gated potassium channel activity"/>
    <property type="evidence" value="ECO:0007669"/>
    <property type="project" value="InterPro"/>
</dbReference>
<reference evidence="15" key="1">
    <citation type="submission" date="2022-11" db="EMBL/GenBank/DDBJ databases">
        <authorList>
            <person name="Morgan W.R."/>
            <person name="Tartar A."/>
        </authorList>
    </citation>
    <scope>NUCLEOTIDE SEQUENCE</scope>
    <source>
        <strain evidence="15">ARSEF 373</strain>
    </source>
</reference>
<evidence type="ECO:0000313" key="15">
    <source>
        <dbReference type="EMBL" id="DBA03500.1"/>
    </source>
</evidence>
<dbReference type="Proteomes" id="UP001146120">
    <property type="component" value="Unassembled WGS sequence"/>
</dbReference>
<dbReference type="InterPro" id="IPR028325">
    <property type="entry name" value="VG_K_chnl"/>
</dbReference>
<sequence length="354" mass="39812">MTLRAQVWTVLRFRGSVAHHSGLQRVSYMFELFVLSVILLNVAIAMYESSVIAPWKDLILYASTTVFSVEYGLRVWSCVEDSRFTDPCIGRLKWMARPMSVIDLFALLPFYLEIVFQIIPSWHGALTIRGLRLLRILVFLRLERSYHALKNLRTIFAEKTHELWVVSYLTAVIVLVSSTTILFLENGAQPEVFSSIGICTWWAIETITSLGYGDIVPITTAGRAFSSVLALWGILLFTIPGAVLSSGFVEVMLKRQEEERRALEESLRVSFSREPYSASSAVSYSGVGMSCSCCFFNNNVSSNLYEHGRDRLDAQLKQQQQQLQSLLQLFSSFSGSSGASPCPAPRPRCPPHTR</sequence>
<keyword evidence="9" id="KW-0406">Ion transport</keyword>
<feature type="transmembrane region" description="Helical" evidence="13">
    <location>
        <begin position="28"/>
        <end position="47"/>
    </location>
</feature>
<feature type="transmembrane region" description="Helical" evidence="13">
    <location>
        <begin position="163"/>
        <end position="184"/>
    </location>
</feature>
<evidence type="ECO:0000256" key="4">
    <source>
        <dbReference type="ARBA" id="ARBA00022692"/>
    </source>
</evidence>
<keyword evidence="3" id="KW-0633">Potassium transport</keyword>
<feature type="region of interest" description="Disordered" evidence="12">
    <location>
        <begin position="334"/>
        <end position="354"/>
    </location>
</feature>
<dbReference type="AlphaFoldDB" id="A0AAV2ZGX1"/>
<keyword evidence="8 13" id="KW-1133">Transmembrane helix</keyword>
<evidence type="ECO:0000256" key="2">
    <source>
        <dbReference type="ARBA" id="ARBA00022448"/>
    </source>
</evidence>